<name>A0A8T0T0L8_PANVG</name>
<dbReference type="Proteomes" id="UP000823388">
    <property type="component" value="Chromosome 5K"/>
</dbReference>
<keyword evidence="2" id="KW-1185">Reference proteome</keyword>
<accession>A0A8T0T0L8</accession>
<gene>
    <name evidence="1" type="ORF">PVAP13_5KG750801</name>
</gene>
<dbReference type="EMBL" id="CM029045">
    <property type="protein sequence ID" value="KAG2603158.1"/>
    <property type="molecule type" value="Genomic_DNA"/>
</dbReference>
<comment type="caution">
    <text evidence="1">The sequence shown here is derived from an EMBL/GenBank/DDBJ whole genome shotgun (WGS) entry which is preliminary data.</text>
</comment>
<organism evidence="1 2">
    <name type="scientific">Panicum virgatum</name>
    <name type="common">Blackwell switchgrass</name>
    <dbReference type="NCBI Taxonomy" id="38727"/>
    <lineage>
        <taxon>Eukaryota</taxon>
        <taxon>Viridiplantae</taxon>
        <taxon>Streptophyta</taxon>
        <taxon>Embryophyta</taxon>
        <taxon>Tracheophyta</taxon>
        <taxon>Spermatophyta</taxon>
        <taxon>Magnoliopsida</taxon>
        <taxon>Liliopsida</taxon>
        <taxon>Poales</taxon>
        <taxon>Poaceae</taxon>
        <taxon>PACMAD clade</taxon>
        <taxon>Panicoideae</taxon>
        <taxon>Panicodae</taxon>
        <taxon>Paniceae</taxon>
        <taxon>Panicinae</taxon>
        <taxon>Panicum</taxon>
        <taxon>Panicum sect. Hiantes</taxon>
    </lineage>
</organism>
<evidence type="ECO:0000313" key="2">
    <source>
        <dbReference type="Proteomes" id="UP000823388"/>
    </source>
</evidence>
<dbReference type="AlphaFoldDB" id="A0A8T0T0L8"/>
<proteinExistence type="predicted"/>
<evidence type="ECO:0000313" key="1">
    <source>
        <dbReference type="EMBL" id="KAG2603158.1"/>
    </source>
</evidence>
<protein>
    <submittedName>
        <fullName evidence="1">Uncharacterized protein</fullName>
    </submittedName>
</protein>
<sequence>MVDGEPEDDGRTRVPAGLVQTARKTKMMAGSSLACCRLVGSTRKPEAQVRLPREMLLLQRQPGQGEAVDIDDEQEARRRRPCSLSWMESCGWSPDGRLDGAGGEDRRTARASMGVKDEAVSWLLHALAWPW</sequence>
<reference evidence="1" key="1">
    <citation type="submission" date="2020-05" db="EMBL/GenBank/DDBJ databases">
        <title>WGS assembly of Panicum virgatum.</title>
        <authorList>
            <person name="Lovell J.T."/>
            <person name="Jenkins J."/>
            <person name="Shu S."/>
            <person name="Juenger T.E."/>
            <person name="Schmutz J."/>
        </authorList>
    </citation>
    <scope>NUCLEOTIDE SEQUENCE</scope>
    <source>
        <strain evidence="1">AP13</strain>
    </source>
</reference>